<evidence type="ECO:0000256" key="1">
    <source>
        <dbReference type="SAM" id="MobiDB-lite"/>
    </source>
</evidence>
<sequence>MSQPKFRGGTSEEARKWLTFMDGIMDICDSDWEKMGEFAGKICGRAVDWYNALPAKLTQVWSILRELFVVYWIDCIGDDAFRTKCREILSSKVKMDLVATATAESISYPVYHVIVDELKDPEEIFQVALGKLCTADSPAEKEKVFRVLWDAALAVGSHNCRCGPDQWNKALALGKSQGQQLGFAEGKKCGHAFGFEEGRKSALHELQEDRSDIGISSIPKSVTIGISATPGAVDVVVSTAIEDPLMSASLPSPLNSSLSALSKPSSAAISWADEADPLPAATLIPPSAATLPAARNTAALRSEQPSAPPFESLQHRTHWSHRSRSMQRPMPPPSPYQNSPLITRRHPAGIGPGKPVEIFCVSSPGPAPSFTAPVQPPAQPPVFPIHDQKSMLDWTGDPCLVQLSQLLGDLGWVRLG</sequence>
<feature type="compositionally biased region" description="Basic residues" evidence="1">
    <location>
        <begin position="315"/>
        <end position="325"/>
    </location>
</feature>
<feature type="region of interest" description="Disordered" evidence="1">
    <location>
        <begin position="302"/>
        <end position="334"/>
    </location>
</feature>
<dbReference type="OrthoDB" id="3071152at2759"/>
<dbReference type="Proteomes" id="UP000799118">
    <property type="component" value="Unassembled WGS sequence"/>
</dbReference>
<organism evidence="2 3">
    <name type="scientific">Gymnopus androsaceus JB14</name>
    <dbReference type="NCBI Taxonomy" id="1447944"/>
    <lineage>
        <taxon>Eukaryota</taxon>
        <taxon>Fungi</taxon>
        <taxon>Dikarya</taxon>
        <taxon>Basidiomycota</taxon>
        <taxon>Agaricomycotina</taxon>
        <taxon>Agaricomycetes</taxon>
        <taxon>Agaricomycetidae</taxon>
        <taxon>Agaricales</taxon>
        <taxon>Marasmiineae</taxon>
        <taxon>Omphalotaceae</taxon>
        <taxon>Gymnopus</taxon>
    </lineage>
</organism>
<protein>
    <submittedName>
        <fullName evidence="2">Uncharacterized protein</fullName>
    </submittedName>
</protein>
<dbReference type="EMBL" id="ML769803">
    <property type="protein sequence ID" value="KAE9387394.1"/>
    <property type="molecule type" value="Genomic_DNA"/>
</dbReference>
<reference evidence="2" key="1">
    <citation type="journal article" date="2019" name="Environ. Microbiol.">
        <title>Fungal ecological strategies reflected in gene transcription - a case study of two litter decomposers.</title>
        <authorList>
            <person name="Barbi F."/>
            <person name="Kohler A."/>
            <person name="Barry K."/>
            <person name="Baskaran P."/>
            <person name="Daum C."/>
            <person name="Fauchery L."/>
            <person name="Ihrmark K."/>
            <person name="Kuo A."/>
            <person name="LaButti K."/>
            <person name="Lipzen A."/>
            <person name="Morin E."/>
            <person name="Grigoriev I.V."/>
            <person name="Henrissat B."/>
            <person name="Lindahl B."/>
            <person name="Martin F."/>
        </authorList>
    </citation>
    <scope>NUCLEOTIDE SEQUENCE</scope>
    <source>
        <strain evidence="2">JB14</strain>
    </source>
</reference>
<evidence type="ECO:0000313" key="3">
    <source>
        <dbReference type="Proteomes" id="UP000799118"/>
    </source>
</evidence>
<evidence type="ECO:0000313" key="2">
    <source>
        <dbReference type="EMBL" id="KAE9387394.1"/>
    </source>
</evidence>
<gene>
    <name evidence="2" type="ORF">BT96DRAFT_1005156</name>
</gene>
<proteinExistence type="predicted"/>
<accession>A0A6A4GQE3</accession>
<name>A0A6A4GQE3_9AGAR</name>
<dbReference type="AlphaFoldDB" id="A0A6A4GQE3"/>
<keyword evidence="3" id="KW-1185">Reference proteome</keyword>